<feature type="compositionally biased region" description="Polar residues" evidence="1">
    <location>
        <begin position="317"/>
        <end position="340"/>
    </location>
</feature>
<sequence length="340" mass="36467">MVWSLPALVVPTPRRLPRSRNRRMSALSTPSFSPGPAIPQLRMMVRMPYHWKIVPVSDNFSVNSNSSMHLPQDSASLVHGSARCPLAALTAQEPVEPGLEENGDSRQTLHADLPCEVQAAEPTLQGTQSTEPRSQESHAGLAESRPEEHPDTVTSPCEDMHAGLISEGIITAGAAPREEGPTNRDPLDIQPTDVTTQQPELSDLAPREPVGCHSPQETNSVSLTRCETETETEIEIVDLTSCQEPKAASLAPHETAPQVPETADCIRPQGPEIANRAVDETALATKTTNPTQEPGVTYINDHETTEVIPPKTIDPLQESQAGHSPTDTSPALGSLGDTNG</sequence>
<feature type="compositionally biased region" description="Basic and acidic residues" evidence="1">
    <location>
        <begin position="176"/>
        <end position="187"/>
    </location>
</feature>
<organism evidence="2 3">
    <name type="scientific">Polyplosphaeria fusca</name>
    <dbReference type="NCBI Taxonomy" id="682080"/>
    <lineage>
        <taxon>Eukaryota</taxon>
        <taxon>Fungi</taxon>
        <taxon>Dikarya</taxon>
        <taxon>Ascomycota</taxon>
        <taxon>Pezizomycotina</taxon>
        <taxon>Dothideomycetes</taxon>
        <taxon>Pleosporomycetidae</taxon>
        <taxon>Pleosporales</taxon>
        <taxon>Tetraplosphaeriaceae</taxon>
        <taxon>Polyplosphaeria</taxon>
    </lineage>
</organism>
<gene>
    <name evidence="2" type="ORF">EJ04DRAFT_193653</name>
</gene>
<dbReference type="AlphaFoldDB" id="A0A9P4V3K4"/>
<dbReference type="EMBL" id="ML996135">
    <property type="protein sequence ID" value="KAF2735436.1"/>
    <property type="molecule type" value="Genomic_DNA"/>
</dbReference>
<proteinExistence type="predicted"/>
<reference evidence="2" key="1">
    <citation type="journal article" date="2020" name="Stud. Mycol.">
        <title>101 Dothideomycetes genomes: a test case for predicting lifestyles and emergence of pathogens.</title>
        <authorList>
            <person name="Haridas S."/>
            <person name="Albert R."/>
            <person name="Binder M."/>
            <person name="Bloem J."/>
            <person name="Labutti K."/>
            <person name="Salamov A."/>
            <person name="Andreopoulos B."/>
            <person name="Baker S."/>
            <person name="Barry K."/>
            <person name="Bills G."/>
            <person name="Bluhm B."/>
            <person name="Cannon C."/>
            <person name="Castanera R."/>
            <person name="Culley D."/>
            <person name="Daum C."/>
            <person name="Ezra D."/>
            <person name="Gonzalez J."/>
            <person name="Henrissat B."/>
            <person name="Kuo A."/>
            <person name="Liang C."/>
            <person name="Lipzen A."/>
            <person name="Lutzoni F."/>
            <person name="Magnuson J."/>
            <person name="Mondo S."/>
            <person name="Nolan M."/>
            <person name="Ohm R."/>
            <person name="Pangilinan J."/>
            <person name="Park H.-J."/>
            <person name="Ramirez L."/>
            <person name="Alfaro M."/>
            <person name="Sun H."/>
            <person name="Tritt A."/>
            <person name="Yoshinaga Y."/>
            <person name="Zwiers L.-H."/>
            <person name="Turgeon B."/>
            <person name="Goodwin S."/>
            <person name="Spatafora J."/>
            <person name="Crous P."/>
            <person name="Grigoriev I."/>
        </authorList>
    </citation>
    <scope>NUCLEOTIDE SEQUENCE</scope>
    <source>
        <strain evidence="2">CBS 125425</strain>
    </source>
</reference>
<feature type="region of interest" description="Disordered" evidence="1">
    <location>
        <begin position="175"/>
        <end position="227"/>
    </location>
</feature>
<evidence type="ECO:0000256" key="1">
    <source>
        <dbReference type="SAM" id="MobiDB-lite"/>
    </source>
</evidence>
<protein>
    <submittedName>
        <fullName evidence="2">Uncharacterized protein</fullName>
    </submittedName>
</protein>
<feature type="region of interest" description="Disordered" evidence="1">
    <location>
        <begin position="311"/>
        <end position="340"/>
    </location>
</feature>
<keyword evidence="3" id="KW-1185">Reference proteome</keyword>
<dbReference type="Proteomes" id="UP000799444">
    <property type="component" value="Unassembled WGS sequence"/>
</dbReference>
<name>A0A9P4V3K4_9PLEO</name>
<comment type="caution">
    <text evidence="2">The sequence shown here is derived from an EMBL/GenBank/DDBJ whole genome shotgun (WGS) entry which is preliminary data.</text>
</comment>
<feature type="region of interest" description="Disordered" evidence="1">
    <location>
        <begin position="122"/>
        <end position="158"/>
    </location>
</feature>
<feature type="region of interest" description="Disordered" evidence="1">
    <location>
        <begin position="16"/>
        <end position="35"/>
    </location>
</feature>
<feature type="compositionally biased region" description="Polar residues" evidence="1">
    <location>
        <begin position="215"/>
        <end position="225"/>
    </location>
</feature>
<accession>A0A9P4V3K4</accession>
<evidence type="ECO:0000313" key="2">
    <source>
        <dbReference type="EMBL" id="KAF2735436.1"/>
    </source>
</evidence>
<evidence type="ECO:0000313" key="3">
    <source>
        <dbReference type="Proteomes" id="UP000799444"/>
    </source>
</evidence>
<dbReference type="OrthoDB" id="3943535at2759"/>